<evidence type="ECO:0000256" key="2">
    <source>
        <dbReference type="ARBA" id="ARBA00004651"/>
    </source>
</evidence>
<comment type="pathway">
    <text evidence="4">Lipid metabolism.</text>
</comment>
<feature type="transmembrane region" description="Helical" evidence="24">
    <location>
        <begin position="227"/>
        <end position="251"/>
    </location>
</feature>
<evidence type="ECO:0000256" key="9">
    <source>
        <dbReference type="ARBA" id="ARBA00022516"/>
    </source>
</evidence>
<proteinExistence type="inferred from homology"/>
<evidence type="ECO:0000256" key="18">
    <source>
        <dbReference type="ARBA" id="ARBA00029893"/>
    </source>
</evidence>
<evidence type="ECO:0000256" key="1">
    <source>
        <dbReference type="ARBA" id="ARBA00001698"/>
    </source>
</evidence>
<dbReference type="GO" id="GO:0004605">
    <property type="term" value="F:phosphatidate cytidylyltransferase activity"/>
    <property type="evidence" value="ECO:0007669"/>
    <property type="project" value="UniProtKB-EC"/>
</dbReference>
<dbReference type="FunCoup" id="A0A517SGH6">
    <property type="interactions" value="412"/>
</dbReference>
<evidence type="ECO:0000256" key="22">
    <source>
        <dbReference type="ARBA" id="ARBA00032743"/>
    </source>
</evidence>
<feature type="transmembrane region" description="Helical" evidence="24">
    <location>
        <begin position="263"/>
        <end position="288"/>
    </location>
</feature>
<accession>A0A517SGH6</accession>
<evidence type="ECO:0000256" key="16">
    <source>
        <dbReference type="ARBA" id="ARBA00023209"/>
    </source>
</evidence>
<dbReference type="GO" id="GO:0016024">
    <property type="term" value="P:CDP-diacylglycerol biosynthetic process"/>
    <property type="evidence" value="ECO:0007669"/>
    <property type="project" value="TreeGrafter"/>
</dbReference>
<keyword evidence="17" id="KW-1208">Phospholipid metabolism</keyword>
<evidence type="ECO:0000256" key="3">
    <source>
        <dbReference type="ARBA" id="ARBA00005119"/>
    </source>
</evidence>
<keyword evidence="8" id="KW-1003">Cell membrane</keyword>
<keyword evidence="15 24" id="KW-0472">Membrane</keyword>
<comment type="catalytic activity">
    <reaction evidence="1">
        <text>a 1,2-diacyl-sn-glycero-3-phosphate + CTP + H(+) = a CDP-1,2-diacyl-sn-glycerol + diphosphate</text>
        <dbReference type="Rhea" id="RHEA:16229"/>
        <dbReference type="ChEBI" id="CHEBI:15378"/>
        <dbReference type="ChEBI" id="CHEBI:33019"/>
        <dbReference type="ChEBI" id="CHEBI:37563"/>
        <dbReference type="ChEBI" id="CHEBI:58332"/>
        <dbReference type="ChEBI" id="CHEBI:58608"/>
        <dbReference type="EC" id="2.7.7.41"/>
    </reaction>
</comment>
<evidence type="ECO:0000256" key="11">
    <source>
        <dbReference type="ARBA" id="ARBA00022692"/>
    </source>
</evidence>
<evidence type="ECO:0000256" key="19">
    <source>
        <dbReference type="ARBA" id="ARBA00031825"/>
    </source>
</evidence>
<keyword evidence="11 24" id="KW-0812">Transmembrane</keyword>
<evidence type="ECO:0000256" key="4">
    <source>
        <dbReference type="ARBA" id="ARBA00005189"/>
    </source>
</evidence>
<feature type="transmembrane region" description="Helical" evidence="24">
    <location>
        <begin position="152"/>
        <end position="172"/>
    </location>
</feature>
<dbReference type="EC" id="2.7.7.41" evidence="6"/>
<evidence type="ECO:0000256" key="12">
    <source>
        <dbReference type="ARBA" id="ARBA00022695"/>
    </source>
</evidence>
<dbReference type="Proteomes" id="UP000315700">
    <property type="component" value="Chromosome"/>
</dbReference>
<evidence type="ECO:0000313" key="25">
    <source>
        <dbReference type="EMBL" id="QDT55235.1"/>
    </source>
</evidence>
<dbReference type="EMBL" id="CP036271">
    <property type="protein sequence ID" value="QDT55235.1"/>
    <property type="molecule type" value="Genomic_DNA"/>
</dbReference>
<organism evidence="25 26">
    <name type="scientific">Caulifigura coniformis</name>
    <dbReference type="NCBI Taxonomy" id="2527983"/>
    <lineage>
        <taxon>Bacteria</taxon>
        <taxon>Pseudomonadati</taxon>
        <taxon>Planctomycetota</taxon>
        <taxon>Planctomycetia</taxon>
        <taxon>Planctomycetales</taxon>
        <taxon>Planctomycetaceae</taxon>
        <taxon>Caulifigura</taxon>
    </lineage>
</organism>
<dbReference type="KEGG" id="ccos:Pan44_32770"/>
<evidence type="ECO:0000256" key="8">
    <source>
        <dbReference type="ARBA" id="ARBA00022475"/>
    </source>
</evidence>
<evidence type="ECO:0000256" key="14">
    <source>
        <dbReference type="ARBA" id="ARBA00023098"/>
    </source>
</evidence>
<feature type="transmembrane region" description="Helical" evidence="24">
    <location>
        <begin position="193"/>
        <end position="215"/>
    </location>
</feature>
<keyword evidence="13 24" id="KW-1133">Transmembrane helix</keyword>
<dbReference type="GO" id="GO:0005886">
    <property type="term" value="C:plasma membrane"/>
    <property type="evidence" value="ECO:0007669"/>
    <property type="project" value="UniProtKB-SubCell"/>
</dbReference>
<evidence type="ECO:0000256" key="7">
    <source>
        <dbReference type="ARBA" id="ARBA00019373"/>
    </source>
</evidence>
<sequence length="295" mass="31341">MLGWRLAISAILIPALVGILWLDHRAGATAPWLLALSLLLGVRSTWEMTDLLTTRAMRPSFLVSVFGVLSVLTAAWGSRWQGGALSNDLAVLLAIGMTTLLAFYVCFVKGAIRFREPGTTMESLGAELFTVAYCGVLLAITAQMRWLDGGRWGYAALGSLIVAAKCGDIGGYTLGRLFGKRKMAPWLSPGKTWAGFVGAILGAALGSWLWVTFAIPRMVPGAAAANVANVLAFGVTLGFVGLVGDLCESLIKRDVGRKDAAALFPGFGGLLDLLDSVLFAGPIAWIWWSVAPLIR</sequence>
<feature type="transmembrane region" description="Helical" evidence="24">
    <location>
        <begin position="124"/>
        <end position="146"/>
    </location>
</feature>
<evidence type="ECO:0000256" key="20">
    <source>
        <dbReference type="ARBA" id="ARBA00032253"/>
    </source>
</evidence>
<evidence type="ECO:0000256" key="24">
    <source>
        <dbReference type="SAM" id="Phobius"/>
    </source>
</evidence>
<feature type="transmembrane region" description="Helical" evidence="24">
    <location>
        <begin position="28"/>
        <end position="46"/>
    </location>
</feature>
<keyword evidence="10 25" id="KW-0808">Transferase</keyword>
<keyword evidence="14" id="KW-0443">Lipid metabolism</keyword>
<keyword evidence="26" id="KW-1185">Reference proteome</keyword>
<evidence type="ECO:0000256" key="10">
    <source>
        <dbReference type="ARBA" id="ARBA00022679"/>
    </source>
</evidence>
<reference evidence="25 26" key="1">
    <citation type="submission" date="2019-02" db="EMBL/GenBank/DDBJ databases">
        <title>Deep-cultivation of Planctomycetes and their phenomic and genomic characterization uncovers novel biology.</title>
        <authorList>
            <person name="Wiegand S."/>
            <person name="Jogler M."/>
            <person name="Boedeker C."/>
            <person name="Pinto D."/>
            <person name="Vollmers J."/>
            <person name="Rivas-Marin E."/>
            <person name="Kohn T."/>
            <person name="Peeters S.H."/>
            <person name="Heuer A."/>
            <person name="Rast P."/>
            <person name="Oberbeckmann S."/>
            <person name="Bunk B."/>
            <person name="Jeske O."/>
            <person name="Meyerdierks A."/>
            <person name="Storesund J.E."/>
            <person name="Kallscheuer N."/>
            <person name="Luecker S."/>
            <person name="Lage O.M."/>
            <person name="Pohl T."/>
            <person name="Merkel B.J."/>
            <person name="Hornburger P."/>
            <person name="Mueller R.-W."/>
            <person name="Bruemmer F."/>
            <person name="Labrenz M."/>
            <person name="Spormann A.M."/>
            <person name="Op den Camp H."/>
            <person name="Overmann J."/>
            <person name="Amann R."/>
            <person name="Jetten M.S.M."/>
            <person name="Mascher T."/>
            <person name="Medema M.H."/>
            <person name="Devos D.P."/>
            <person name="Kaster A.-K."/>
            <person name="Ovreas L."/>
            <person name="Rohde M."/>
            <person name="Galperin M.Y."/>
            <person name="Jogler C."/>
        </authorList>
    </citation>
    <scope>NUCLEOTIDE SEQUENCE [LARGE SCALE GENOMIC DNA]</scope>
    <source>
        <strain evidence="25 26">Pan44</strain>
    </source>
</reference>
<comment type="pathway">
    <text evidence="3">Phospholipid metabolism; CDP-diacylglycerol biosynthesis; CDP-diacylglycerol from sn-glycerol 3-phosphate: step 3/3.</text>
</comment>
<dbReference type="AlphaFoldDB" id="A0A517SGH6"/>
<dbReference type="Pfam" id="PF01148">
    <property type="entry name" value="CTP_transf_1"/>
    <property type="match status" value="1"/>
</dbReference>
<feature type="transmembrane region" description="Helical" evidence="24">
    <location>
        <begin position="89"/>
        <end position="112"/>
    </location>
</feature>
<evidence type="ECO:0000256" key="23">
    <source>
        <dbReference type="ARBA" id="ARBA00033406"/>
    </source>
</evidence>
<evidence type="ECO:0000313" key="26">
    <source>
        <dbReference type="Proteomes" id="UP000315700"/>
    </source>
</evidence>
<evidence type="ECO:0000256" key="17">
    <source>
        <dbReference type="ARBA" id="ARBA00023264"/>
    </source>
</evidence>
<dbReference type="OrthoDB" id="9799199at2"/>
<evidence type="ECO:0000256" key="13">
    <source>
        <dbReference type="ARBA" id="ARBA00022989"/>
    </source>
</evidence>
<dbReference type="PANTHER" id="PTHR46382:SF1">
    <property type="entry name" value="PHOSPHATIDATE CYTIDYLYLTRANSFERASE"/>
    <property type="match status" value="1"/>
</dbReference>
<keyword evidence="9" id="KW-0444">Lipid biosynthesis</keyword>
<evidence type="ECO:0000256" key="15">
    <source>
        <dbReference type="ARBA" id="ARBA00023136"/>
    </source>
</evidence>
<keyword evidence="16" id="KW-0594">Phospholipid biosynthesis</keyword>
<protein>
    <recommendedName>
        <fullName evidence="7">Phosphatidate cytidylyltransferase</fullName>
        <ecNumber evidence="6">2.7.7.41</ecNumber>
    </recommendedName>
    <alternativeName>
        <fullName evidence="20">CDP-DAG synthase</fullName>
    </alternativeName>
    <alternativeName>
        <fullName evidence="22">CDP-DG synthase</fullName>
    </alternativeName>
    <alternativeName>
        <fullName evidence="18">CDP-diacylglycerol synthase</fullName>
    </alternativeName>
    <alternativeName>
        <fullName evidence="21">CDP-diglyceride pyrophosphorylase</fullName>
    </alternativeName>
    <alternativeName>
        <fullName evidence="23">CDP-diglyceride synthase</fullName>
    </alternativeName>
    <alternativeName>
        <fullName evidence="19">CTP:phosphatidate cytidylyltransferase</fullName>
    </alternativeName>
</protein>
<gene>
    <name evidence="25" type="primary">cdsA</name>
    <name evidence="25" type="ORF">Pan44_32770</name>
</gene>
<comment type="similarity">
    <text evidence="5">Belongs to the CDS family.</text>
</comment>
<feature type="transmembrane region" description="Helical" evidence="24">
    <location>
        <begin position="58"/>
        <end position="77"/>
    </location>
</feature>
<dbReference type="InParanoid" id="A0A517SGH6"/>
<evidence type="ECO:0000256" key="5">
    <source>
        <dbReference type="ARBA" id="ARBA00010185"/>
    </source>
</evidence>
<dbReference type="RefSeq" id="WP_145031007.1">
    <property type="nucleotide sequence ID" value="NZ_CP036271.1"/>
</dbReference>
<feature type="transmembrane region" description="Helical" evidence="24">
    <location>
        <begin position="5"/>
        <end position="22"/>
    </location>
</feature>
<evidence type="ECO:0000256" key="6">
    <source>
        <dbReference type="ARBA" id="ARBA00012487"/>
    </source>
</evidence>
<evidence type="ECO:0000256" key="21">
    <source>
        <dbReference type="ARBA" id="ARBA00032396"/>
    </source>
</evidence>
<name>A0A517SGH6_9PLAN</name>
<dbReference type="PANTHER" id="PTHR46382">
    <property type="entry name" value="PHOSPHATIDATE CYTIDYLYLTRANSFERASE"/>
    <property type="match status" value="1"/>
</dbReference>
<keyword evidence="12 25" id="KW-0548">Nucleotidyltransferase</keyword>
<comment type="subcellular location">
    <subcellularLocation>
        <location evidence="2">Cell membrane</location>
        <topology evidence="2">Multi-pass membrane protein</topology>
    </subcellularLocation>
</comment>